<keyword evidence="3" id="KW-0067">ATP-binding</keyword>
<dbReference type="RefSeq" id="WP_213349038.1">
    <property type="nucleotide sequence ID" value="NZ_JAEDAM010000029.1"/>
</dbReference>
<evidence type="ECO:0000256" key="2">
    <source>
        <dbReference type="ARBA" id="ARBA00022741"/>
    </source>
</evidence>
<reference evidence="5 6" key="1">
    <citation type="journal article" date="2021" name="Nat. Commun.">
        <title>Reductive evolution and unique predatory mode in the CPR bacterium Vampirococcus lugosii.</title>
        <authorList>
            <person name="Moreira D."/>
            <person name="Zivanovic Y."/>
            <person name="Lopez-Archilla A.I."/>
            <person name="Iniesto M."/>
            <person name="Lopez-Garcia P."/>
        </authorList>
    </citation>
    <scope>NUCLEOTIDE SEQUENCE [LARGE SCALE GENOMIC DNA]</scope>
    <source>
        <strain evidence="5">Chiprana</strain>
    </source>
</reference>
<dbReference type="InterPro" id="IPR001482">
    <property type="entry name" value="T2SS/T4SS_dom"/>
</dbReference>
<evidence type="ECO:0000256" key="1">
    <source>
        <dbReference type="ARBA" id="ARBA00006611"/>
    </source>
</evidence>
<proteinExistence type="inferred from homology"/>
<comment type="caution">
    <text evidence="5">The sequence shown here is derived from an EMBL/GenBank/DDBJ whole genome shotgun (WGS) entry which is preliminary data.</text>
</comment>
<protein>
    <submittedName>
        <fullName evidence="5">Type II secretion system protein E</fullName>
    </submittedName>
</protein>
<dbReference type="PROSITE" id="PS00662">
    <property type="entry name" value="T2SP_E"/>
    <property type="match status" value="1"/>
</dbReference>
<comment type="similarity">
    <text evidence="1">Belongs to the GSP E family.</text>
</comment>
<name>A0ABS5QLC0_9BACT</name>
<dbReference type="Pfam" id="PF00437">
    <property type="entry name" value="T2SSE"/>
    <property type="match status" value="1"/>
</dbReference>
<gene>
    <name evidence="5" type="ORF">VAMP_62n56</name>
</gene>
<dbReference type="SUPFAM" id="SSF52540">
    <property type="entry name" value="P-loop containing nucleoside triphosphate hydrolases"/>
    <property type="match status" value="1"/>
</dbReference>
<dbReference type="PANTHER" id="PTHR30258">
    <property type="entry name" value="TYPE II SECRETION SYSTEM PROTEIN GSPE-RELATED"/>
    <property type="match status" value="1"/>
</dbReference>
<evidence type="ECO:0000256" key="3">
    <source>
        <dbReference type="ARBA" id="ARBA00022840"/>
    </source>
</evidence>
<dbReference type="EMBL" id="JAEDAM010000029">
    <property type="protein sequence ID" value="MBS8121996.1"/>
    <property type="molecule type" value="Genomic_DNA"/>
</dbReference>
<evidence type="ECO:0000259" key="4">
    <source>
        <dbReference type="PROSITE" id="PS00662"/>
    </source>
</evidence>
<sequence length="396" mass="44788">MIKDTSFDPNLFLRKIVSLALKNNASDIHITPFKNEVLIRFRIAGVMKTYGKITHERNYKLLNVLKNNSGLDFNETRIPQDGKIPMNLNLGGKPVSLNLRLSTMPTIFGENLVMRILITDQTHISIDNLLFSKQNLEKLKSISNLENGLVLVAGGTGSGKTTTLYSILGTFDSNKKTIFTLEDPIEYVIPGYIQSEVTNRKTNDKKENFTFQKGLNGILRQDPDIILVGEIRDKDTASICLETANTGHIVFGSIHANSALSIISRLQQLQIQNHLIATGLKFVIYQKLVKKLCHHCCIKKEINLNDFEISNIDKNIIVHFANKNSCDKCDKGYDGLVPVNEIIKIDETISKMIFEKKFNDDIYKYIKSIGFIDLFEDGLYKSVNGYADFYDILQLK</sequence>
<feature type="domain" description="Bacterial type II secretion system protein E" evidence="4">
    <location>
        <begin position="219"/>
        <end position="233"/>
    </location>
</feature>
<dbReference type="Proteomes" id="UP000680365">
    <property type="component" value="Unassembled WGS sequence"/>
</dbReference>
<dbReference type="InterPro" id="IPR027417">
    <property type="entry name" value="P-loop_NTPase"/>
</dbReference>
<keyword evidence="6" id="KW-1185">Reference proteome</keyword>
<accession>A0ABS5QLC0</accession>
<dbReference type="Gene3D" id="3.40.50.300">
    <property type="entry name" value="P-loop containing nucleotide triphosphate hydrolases"/>
    <property type="match status" value="1"/>
</dbReference>
<evidence type="ECO:0000313" key="5">
    <source>
        <dbReference type="EMBL" id="MBS8121996.1"/>
    </source>
</evidence>
<evidence type="ECO:0000313" key="6">
    <source>
        <dbReference type="Proteomes" id="UP000680365"/>
    </source>
</evidence>
<keyword evidence="2" id="KW-0547">Nucleotide-binding</keyword>
<dbReference type="Gene3D" id="3.30.450.90">
    <property type="match status" value="1"/>
</dbReference>
<organism evidence="5 6">
    <name type="scientific">Candidatus Vampirococcus lugosii</name>
    <dbReference type="NCBI Taxonomy" id="2789015"/>
    <lineage>
        <taxon>Bacteria</taxon>
        <taxon>Candidatus Absconditibacteriota</taxon>
        <taxon>Vampirococcus</taxon>
    </lineage>
</organism>
<dbReference type="PANTHER" id="PTHR30258:SF1">
    <property type="entry name" value="PROTEIN TRANSPORT PROTEIN HOFB HOMOLOG"/>
    <property type="match status" value="1"/>
</dbReference>